<dbReference type="KEGG" id="hcm:HCD_07510"/>
<keyword evidence="1" id="KW-0472">Membrane</keyword>
<evidence type="ECO:0000313" key="3">
    <source>
        <dbReference type="Proteomes" id="UP000005013"/>
    </source>
</evidence>
<keyword evidence="1" id="KW-0812">Transmembrane</keyword>
<organism evidence="2 3">
    <name type="scientific">Helicobacter cetorum (strain ATCC BAA-540 / CCUG 52418 / MIT 99-5656)</name>
    <dbReference type="NCBI Taxonomy" id="1163745"/>
    <lineage>
        <taxon>Bacteria</taxon>
        <taxon>Pseudomonadati</taxon>
        <taxon>Campylobacterota</taxon>
        <taxon>Epsilonproteobacteria</taxon>
        <taxon>Campylobacterales</taxon>
        <taxon>Helicobacteraceae</taxon>
        <taxon>Helicobacter</taxon>
    </lineage>
</organism>
<dbReference type="AlphaFoldDB" id="I0EU72"/>
<reference evidence="2 3" key="1">
    <citation type="journal article" date="2013" name="PLoS ONE">
        <title>Sequence Divergence and Conservation in Genomes ofHelicobacter cetorum Strains from a Dolphin and a Whale.</title>
        <authorList>
            <person name="Kersulyte D."/>
            <person name="Rossi M."/>
            <person name="Berg D.E."/>
        </authorList>
    </citation>
    <scope>NUCLEOTIDE SEQUENCE [LARGE SCALE GENOMIC DNA]</scope>
    <source>
        <strain evidence="2 3">MIT 99-5656</strain>
    </source>
</reference>
<accession>I0EU72</accession>
<gene>
    <name evidence="2" type="ordered locus">HCD_07510</name>
</gene>
<name>I0EU72_HELCM</name>
<proteinExistence type="predicted"/>
<dbReference type="EMBL" id="CP003481">
    <property type="protein sequence ID" value="AFI06491.1"/>
    <property type="molecule type" value="Genomic_DNA"/>
</dbReference>
<evidence type="ECO:0000313" key="2">
    <source>
        <dbReference type="EMBL" id="AFI06491.1"/>
    </source>
</evidence>
<dbReference type="HOGENOM" id="CLU_1842347_0_0_7"/>
<keyword evidence="1" id="KW-1133">Transmembrane helix</keyword>
<sequence length="139" mass="16084">MMCDVKNAFDILSFLSYVIAIFSLVVAIYSVQRAKAIFLTSMALQAELHMSNTIKEYTQAVAGNELQRVHKINFLIAVDLYCKYLLASCFNKTLVNDNIDFYLSIVESKDFKDLISRDGYCKHIKKFYKIYKKKPLIKD</sequence>
<feature type="transmembrane region" description="Helical" evidence="1">
    <location>
        <begin position="12"/>
        <end position="31"/>
    </location>
</feature>
<keyword evidence="3" id="KW-1185">Reference proteome</keyword>
<protein>
    <submittedName>
        <fullName evidence="2">Uncharacterized protein</fullName>
    </submittedName>
</protein>
<dbReference type="Proteomes" id="UP000005013">
    <property type="component" value="Chromosome"/>
</dbReference>
<evidence type="ECO:0000256" key="1">
    <source>
        <dbReference type="SAM" id="Phobius"/>
    </source>
</evidence>